<evidence type="ECO:0000256" key="4">
    <source>
        <dbReference type="ARBA" id="ARBA00023235"/>
    </source>
</evidence>
<feature type="binding site" evidence="5">
    <location>
        <position position="185"/>
    </location>
    <ligand>
        <name>NADP(+)</name>
        <dbReference type="ChEBI" id="CHEBI:58349"/>
    </ligand>
</feature>
<dbReference type="Pfam" id="PF01370">
    <property type="entry name" value="Epimerase"/>
    <property type="match status" value="1"/>
</dbReference>
<proteinExistence type="inferred from homology"/>
<evidence type="ECO:0000256" key="3">
    <source>
        <dbReference type="ARBA" id="ARBA00023002"/>
    </source>
</evidence>
<evidence type="ECO:0000256" key="2">
    <source>
        <dbReference type="ARBA" id="ARBA00022857"/>
    </source>
</evidence>
<feature type="binding site" evidence="5">
    <location>
        <position position="146"/>
    </location>
    <ligand>
        <name>NADP(+)</name>
        <dbReference type="ChEBI" id="CHEBI:58349"/>
    </ligand>
</feature>
<evidence type="ECO:0000259" key="6">
    <source>
        <dbReference type="Pfam" id="PF01370"/>
    </source>
</evidence>
<evidence type="ECO:0000256" key="5">
    <source>
        <dbReference type="HAMAP-Rule" id="MF_00956"/>
    </source>
</evidence>
<evidence type="ECO:0000313" key="7">
    <source>
        <dbReference type="EMBL" id="ODA32967.1"/>
    </source>
</evidence>
<dbReference type="AlphaFoldDB" id="A0A1C3EIB7"/>
<gene>
    <name evidence="5" type="primary">fcl</name>
    <name evidence="7" type="ORF">A6X21_19055</name>
</gene>
<feature type="binding site" evidence="5">
    <location>
        <position position="193"/>
    </location>
    <ligand>
        <name>substrate</name>
    </ligand>
</feature>
<protein>
    <recommendedName>
        <fullName evidence="5">GDP-L-fucose synthase</fullName>
        <ecNumber evidence="5">1.1.1.271</ecNumber>
    </recommendedName>
    <alternativeName>
        <fullName evidence="5">GDP-4-keto-6-deoxy-D-mannose-3,5-epimerase-4-reductase</fullName>
    </alternativeName>
</protein>
<feature type="binding site" evidence="5">
    <location>
        <begin position="169"/>
        <end position="172"/>
    </location>
    <ligand>
        <name>NADP(+)</name>
        <dbReference type="ChEBI" id="CHEBI:58349"/>
    </ligand>
</feature>
<feature type="binding site" evidence="5">
    <location>
        <position position="275"/>
    </location>
    <ligand>
        <name>substrate</name>
    </ligand>
</feature>
<dbReference type="Gene3D" id="3.90.25.10">
    <property type="entry name" value="UDP-galactose 4-epimerase, domain 1"/>
    <property type="match status" value="1"/>
</dbReference>
<organism evidence="7 8">
    <name type="scientific">Planctopirus hydrillae</name>
    <dbReference type="NCBI Taxonomy" id="1841610"/>
    <lineage>
        <taxon>Bacteria</taxon>
        <taxon>Pseudomonadati</taxon>
        <taxon>Planctomycetota</taxon>
        <taxon>Planctomycetia</taxon>
        <taxon>Planctomycetales</taxon>
        <taxon>Planctomycetaceae</taxon>
        <taxon>Planctopirus</taxon>
    </lineage>
</organism>
<feature type="active site" description="Proton donor/acceptor" evidence="5">
    <location>
        <position position="142"/>
    </location>
</feature>
<comment type="catalytic activity">
    <reaction evidence="5">
        <text>GDP-beta-L-fucose + NADP(+) = GDP-4-dehydro-alpha-D-rhamnose + NADPH + H(+)</text>
        <dbReference type="Rhea" id="RHEA:18885"/>
        <dbReference type="ChEBI" id="CHEBI:15378"/>
        <dbReference type="ChEBI" id="CHEBI:57273"/>
        <dbReference type="ChEBI" id="CHEBI:57783"/>
        <dbReference type="ChEBI" id="CHEBI:57964"/>
        <dbReference type="ChEBI" id="CHEBI:58349"/>
        <dbReference type="EC" id="1.1.1.271"/>
    </reaction>
</comment>
<comment type="pathway">
    <text evidence="5">Nucleotide-sugar biosynthesis; GDP-L-fucose biosynthesis via de novo pathway; GDP-L-fucose from GDP-alpha-D-mannose: step 2/2.</text>
</comment>
<reference evidence="7 8" key="1">
    <citation type="submission" date="2016-05" db="EMBL/GenBank/DDBJ databases">
        <title>Genomic and physiological characterization of Planctopirus sp. isolated from fresh water lake.</title>
        <authorList>
            <person name="Subhash Y."/>
            <person name="Ramana C."/>
        </authorList>
    </citation>
    <scope>NUCLEOTIDE SEQUENCE [LARGE SCALE GENOMIC DNA]</scope>
    <source>
        <strain evidence="7 8">JC280</strain>
    </source>
</reference>
<dbReference type="SUPFAM" id="SSF51735">
    <property type="entry name" value="NAD(P)-binding Rossmann-fold domains"/>
    <property type="match status" value="1"/>
</dbReference>
<dbReference type="EC" id="1.1.1.271" evidence="5"/>
<dbReference type="InterPro" id="IPR001509">
    <property type="entry name" value="Epimerase_deHydtase"/>
</dbReference>
<dbReference type="OrthoDB" id="9811425at2"/>
<feature type="domain" description="NAD-dependent epimerase/dehydratase" evidence="6">
    <location>
        <begin position="10"/>
        <end position="243"/>
    </location>
</feature>
<dbReference type="Proteomes" id="UP000094828">
    <property type="component" value="Unassembled WGS sequence"/>
</dbReference>
<dbReference type="PANTHER" id="PTHR43238:SF1">
    <property type="entry name" value="GDP-L-FUCOSE SYNTHASE"/>
    <property type="match status" value="1"/>
</dbReference>
<feature type="site" description="Important for catalytic activity" evidence="5">
    <location>
        <position position="115"/>
    </location>
</feature>
<keyword evidence="8" id="KW-1185">Reference proteome</keyword>
<feature type="site" description="Important for catalytic activity" evidence="5">
    <location>
        <position position="113"/>
    </location>
</feature>
<sequence length="318" mass="35463">MNLDLTHERVCVTGSSGFVGQHVVQILKRRGLPEESLLLPLHKDFDLTDEQDVQQMFAELRPSVVIHLAALVGGIGANRSRPGEFCYANLAMGLHLIEQARIHHVQRFVHVGTVCSYPKFCPTPFSESQLWDGYPEESNAPYGIAKKALIVLLDSYRRQYGFSSAVVLPTNLYGPHDNFNEESSHVIPALIRKMIHARSTHQNDIEIWGSGKATREFLYVADAAEGIVRAAERIDDPSPINLGSGQVLTIQDLVEVLAKACRFDGNISWNATYPDGQPQRHLDSTRATQVLDWKAGTSLEKGLATTVEWYCRKIGFQK</sequence>
<dbReference type="InterPro" id="IPR036291">
    <property type="entry name" value="NAD(P)-bd_dom_sf"/>
</dbReference>
<comment type="caution">
    <text evidence="5">Lacks conserved residue(s) required for the propagation of feature annotation.</text>
</comment>
<dbReference type="GO" id="GO:0016853">
    <property type="term" value="F:isomerase activity"/>
    <property type="evidence" value="ECO:0007669"/>
    <property type="project" value="UniProtKB-KW"/>
</dbReference>
<dbReference type="UniPathway" id="UPA00128">
    <property type="reaction ID" value="UER00191"/>
</dbReference>
<dbReference type="STRING" id="1841610.A6X21_19055"/>
<comment type="function">
    <text evidence="5">Catalyzes the two-step NADP-dependent conversion of GDP-4-dehydro-6-deoxy-D-mannose to GDP-fucose, involving an epimerase and a reductase reaction.</text>
</comment>
<dbReference type="RefSeq" id="WP_068846995.1">
    <property type="nucleotide sequence ID" value="NZ_LYDR01000062.1"/>
</dbReference>
<dbReference type="HAMAP" id="MF_00956">
    <property type="entry name" value="GDP_fucose_synth"/>
    <property type="match status" value="1"/>
</dbReference>
<keyword evidence="3 5" id="KW-0560">Oxidoreductase</keyword>
<evidence type="ECO:0000256" key="1">
    <source>
        <dbReference type="ARBA" id="ARBA00005959"/>
    </source>
</evidence>
<dbReference type="Gene3D" id="3.40.50.720">
    <property type="entry name" value="NAD(P)-binding Rossmann-like Domain"/>
    <property type="match status" value="1"/>
</dbReference>
<keyword evidence="2 5" id="KW-0521">NADP</keyword>
<name>A0A1C3EIB7_9PLAN</name>
<accession>A0A1C3EIB7</accession>
<dbReference type="GO" id="GO:0042351">
    <property type="term" value="P:'de novo' GDP-L-fucose biosynthetic process"/>
    <property type="evidence" value="ECO:0007669"/>
    <property type="project" value="UniProtKB-UniRule"/>
</dbReference>
<feature type="binding site" evidence="5">
    <location>
        <position position="215"/>
    </location>
    <ligand>
        <name>substrate</name>
    </ligand>
</feature>
<dbReference type="GO" id="GO:0050577">
    <property type="term" value="F:GDP-L-fucose synthase activity"/>
    <property type="evidence" value="ECO:0007669"/>
    <property type="project" value="UniProtKB-UniRule"/>
</dbReference>
<dbReference type="GO" id="GO:0070401">
    <property type="term" value="F:NADP+ binding"/>
    <property type="evidence" value="ECO:0007669"/>
    <property type="project" value="UniProtKB-UniRule"/>
</dbReference>
<dbReference type="InterPro" id="IPR028614">
    <property type="entry name" value="GDP_fucose/colitose_synth"/>
</dbReference>
<dbReference type="CDD" id="cd05239">
    <property type="entry name" value="GDP_FS_SDR_e"/>
    <property type="match status" value="1"/>
</dbReference>
<comment type="caution">
    <text evidence="7">The sequence shown here is derived from an EMBL/GenBank/DDBJ whole genome shotgun (WGS) entry which is preliminary data.</text>
</comment>
<dbReference type="EMBL" id="LYDR01000062">
    <property type="protein sequence ID" value="ODA32967.1"/>
    <property type="molecule type" value="Genomic_DNA"/>
</dbReference>
<evidence type="ECO:0000313" key="8">
    <source>
        <dbReference type="Proteomes" id="UP000094828"/>
    </source>
</evidence>
<keyword evidence="4 5" id="KW-0413">Isomerase</keyword>
<feature type="binding site" evidence="5">
    <location>
        <position position="208"/>
    </location>
    <ligand>
        <name>substrate</name>
    </ligand>
</feature>
<dbReference type="PANTHER" id="PTHR43238">
    <property type="entry name" value="GDP-L-FUCOSE SYNTHASE"/>
    <property type="match status" value="1"/>
</dbReference>
<feature type="binding site" evidence="5">
    <location>
        <begin position="14"/>
        <end position="20"/>
    </location>
    <ligand>
        <name>NADP(+)</name>
        <dbReference type="ChEBI" id="CHEBI:58349"/>
    </ligand>
</feature>
<comment type="similarity">
    <text evidence="1 5">Belongs to the NAD(P)-dependent epimerase/dehydratase family. Fucose synthase subfamily.</text>
</comment>
<keyword evidence="5" id="KW-0511">Multifunctional enzyme</keyword>